<name>A0A0L6VPG8_9BASI</name>
<organism evidence="2 3">
    <name type="scientific">Puccinia sorghi</name>
    <dbReference type="NCBI Taxonomy" id="27349"/>
    <lineage>
        <taxon>Eukaryota</taxon>
        <taxon>Fungi</taxon>
        <taxon>Dikarya</taxon>
        <taxon>Basidiomycota</taxon>
        <taxon>Pucciniomycotina</taxon>
        <taxon>Pucciniomycetes</taxon>
        <taxon>Pucciniales</taxon>
        <taxon>Pucciniaceae</taxon>
        <taxon>Puccinia</taxon>
    </lineage>
</organism>
<accession>A0A0L6VPG8</accession>
<sequence>MYTRTFWGHLSTSIIPQKICGHLILYSNHFPPKLTFLNSSMPVPKNEYAPSKLNFSNYLTCQLLNIFELIFWKHPNMHFTNSSLKECFPTQFIKEYYIRHGGMKVRSFQGSQGVRKNLKLFIISFFNYSSRYRVCFLNQHLEIKKMYFHIMYLIFCAPLSFFFLCERIYSYKFCLLSEPICLIPNNKIFSICIMGEYILGLSGHSSPAGAVGESMFGSINDSKGGKIQVRCTEKYSERVEGNFVEVWGIWRNFSSVLDPLGDNKKCVKLHKTKKLGKMVVKAARGMTRLQMTLCHPMGKISIIQIESISLYDSVSYLDARNNIPLGQINSCYGYFYSKRSAKNGQKLGRTEGLQAGVLRVPSGVKTWFTAVFLTNWGL</sequence>
<reference evidence="2 3" key="1">
    <citation type="submission" date="2015-08" db="EMBL/GenBank/DDBJ databases">
        <title>Next Generation Sequencing and Analysis of the Genome of Puccinia sorghi L Schw, the Causal Agent of Maize Common Rust.</title>
        <authorList>
            <person name="Rochi L."/>
            <person name="Burguener G."/>
            <person name="Darino M."/>
            <person name="Turjanski A."/>
            <person name="Kreff E."/>
            <person name="Dieguez M.J."/>
            <person name="Sacco F."/>
        </authorList>
    </citation>
    <scope>NUCLEOTIDE SEQUENCE [LARGE SCALE GENOMIC DNA]</scope>
    <source>
        <strain evidence="2 3">RO10H11247</strain>
    </source>
</reference>
<dbReference type="Proteomes" id="UP000037035">
    <property type="component" value="Unassembled WGS sequence"/>
</dbReference>
<feature type="transmembrane region" description="Helical" evidence="1">
    <location>
        <begin position="146"/>
        <end position="164"/>
    </location>
</feature>
<keyword evidence="1" id="KW-0812">Transmembrane</keyword>
<dbReference type="AlphaFoldDB" id="A0A0L6VPG8"/>
<dbReference type="VEuPathDB" id="FungiDB:VP01_1248g2"/>
<dbReference type="EMBL" id="LAVV01002765">
    <property type="protein sequence ID" value="KNZ62613.1"/>
    <property type="molecule type" value="Genomic_DNA"/>
</dbReference>
<evidence type="ECO:0000313" key="2">
    <source>
        <dbReference type="EMBL" id="KNZ62613.1"/>
    </source>
</evidence>
<evidence type="ECO:0000256" key="1">
    <source>
        <dbReference type="SAM" id="Phobius"/>
    </source>
</evidence>
<gene>
    <name evidence="2" type="ORF">VP01_1248g2</name>
</gene>
<evidence type="ECO:0000313" key="3">
    <source>
        <dbReference type="Proteomes" id="UP000037035"/>
    </source>
</evidence>
<keyword evidence="1" id="KW-0472">Membrane</keyword>
<keyword evidence="3" id="KW-1185">Reference proteome</keyword>
<protein>
    <submittedName>
        <fullName evidence="2">Uncharacterized protein</fullName>
    </submittedName>
</protein>
<comment type="caution">
    <text evidence="2">The sequence shown here is derived from an EMBL/GenBank/DDBJ whole genome shotgun (WGS) entry which is preliminary data.</text>
</comment>
<keyword evidence="1" id="KW-1133">Transmembrane helix</keyword>
<proteinExistence type="predicted"/>